<dbReference type="AlphaFoldDB" id="A0A8S3YRP8"/>
<dbReference type="OrthoDB" id="411123at2759"/>
<dbReference type="Gene3D" id="1.10.287.1080">
    <property type="entry name" value="MazG-like"/>
    <property type="match status" value="1"/>
</dbReference>
<comment type="caution">
    <text evidence="1">The sequence shown here is derived from an EMBL/GenBank/DDBJ whole genome shotgun (WGS) entry which is preliminary data.</text>
</comment>
<proteinExistence type="predicted"/>
<dbReference type="GO" id="GO:0006253">
    <property type="term" value="P:dCTP catabolic process"/>
    <property type="evidence" value="ECO:0007669"/>
    <property type="project" value="TreeGrafter"/>
</dbReference>
<evidence type="ECO:0000313" key="2">
    <source>
        <dbReference type="Proteomes" id="UP000678393"/>
    </source>
</evidence>
<reference evidence="1" key="1">
    <citation type="submission" date="2021-04" db="EMBL/GenBank/DDBJ databases">
        <authorList>
            <consortium name="Molecular Ecology Group"/>
        </authorList>
    </citation>
    <scope>NUCLEOTIDE SEQUENCE</scope>
</reference>
<organism evidence="1 2">
    <name type="scientific">Candidula unifasciata</name>
    <dbReference type="NCBI Taxonomy" id="100452"/>
    <lineage>
        <taxon>Eukaryota</taxon>
        <taxon>Metazoa</taxon>
        <taxon>Spiralia</taxon>
        <taxon>Lophotrochozoa</taxon>
        <taxon>Mollusca</taxon>
        <taxon>Gastropoda</taxon>
        <taxon>Heterobranchia</taxon>
        <taxon>Euthyneura</taxon>
        <taxon>Panpulmonata</taxon>
        <taxon>Eupulmonata</taxon>
        <taxon>Stylommatophora</taxon>
        <taxon>Helicina</taxon>
        <taxon>Helicoidea</taxon>
        <taxon>Geomitridae</taxon>
        <taxon>Candidula</taxon>
    </lineage>
</organism>
<accession>A0A8S3YRP8</accession>
<dbReference type="InterPro" id="IPR052555">
    <property type="entry name" value="dCTP_Pyrophosphatase"/>
</dbReference>
<dbReference type="EMBL" id="CAJHNH020000494">
    <property type="protein sequence ID" value="CAG5118095.1"/>
    <property type="molecule type" value="Genomic_DNA"/>
</dbReference>
<dbReference type="GO" id="GO:0042262">
    <property type="term" value="P:DNA protection"/>
    <property type="evidence" value="ECO:0007669"/>
    <property type="project" value="TreeGrafter"/>
</dbReference>
<keyword evidence="2" id="KW-1185">Reference proteome</keyword>
<evidence type="ECO:0000313" key="1">
    <source>
        <dbReference type="EMBL" id="CAG5118095.1"/>
    </source>
</evidence>
<dbReference type="GO" id="GO:0047840">
    <property type="term" value="F:dCTP diphosphatase activity"/>
    <property type="evidence" value="ECO:0007669"/>
    <property type="project" value="TreeGrafter"/>
</dbReference>
<dbReference type="PANTHER" id="PTHR46523:SF1">
    <property type="entry name" value="DCTP PYROPHOSPHATASE 1"/>
    <property type="match status" value="1"/>
</dbReference>
<protein>
    <recommendedName>
        <fullName evidence="3">dCTP pyrophosphatase 1</fullName>
    </recommendedName>
</protein>
<evidence type="ECO:0008006" key="3">
    <source>
        <dbReference type="Google" id="ProtNLM"/>
    </source>
</evidence>
<dbReference type="PANTHER" id="PTHR46523">
    <property type="entry name" value="DCTP PYROPHOSPHATASE 1"/>
    <property type="match status" value="1"/>
</dbReference>
<dbReference type="Pfam" id="PF12643">
    <property type="entry name" value="MazG-like"/>
    <property type="match status" value="1"/>
</dbReference>
<dbReference type="CDD" id="cd11537">
    <property type="entry name" value="NTP-PPase_RS21-C6_like"/>
    <property type="match status" value="1"/>
</dbReference>
<name>A0A8S3YRP8_9EUPU</name>
<dbReference type="InterPro" id="IPR025984">
    <property type="entry name" value="DCTPP"/>
</dbReference>
<sequence length="177" mass="19874">MSQGEVGVTDIFSDKEEVVALNVVRDHHVAGAVIQKTNCEDNCPDVTKEGSFSFSDNLKSANLEHLRQLNEEFIKARNWDQFHSPRNVLLALVGEVGELAEIFQWKGEVSEGLPELSQAEREHVGQEVSDILIYLVDFASRCRIDLPKAMESKMAANALKYPVDKSYGKANKYTDFK</sequence>
<dbReference type="Proteomes" id="UP000678393">
    <property type="component" value="Unassembled WGS sequence"/>
</dbReference>
<gene>
    <name evidence="1" type="ORF">CUNI_LOCUS3653</name>
</gene>
<dbReference type="SUPFAM" id="SSF101386">
    <property type="entry name" value="all-alpha NTP pyrophosphatases"/>
    <property type="match status" value="1"/>
</dbReference>
<dbReference type="GO" id="GO:0005829">
    <property type="term" value="C:cytosol"/>
    <property type="evidence" value="ECO:0007669"/>
    <property type="project" value="TreeGrafter"/>
</dbReference>